<gene>
    <name evidence="3" type="ORF">AUJ66_04910</name>
</gene>
<dbReference type="AlphaFoldDB" id="A0A1J4SCC3"/>
<dbReference type="Gene3D" id="3.40.50.2000">
    <property type="entry name" value="Glycogen Phosphorylase B"/>
    <property type="match status" value="2"/>
</dbReference>
<accession>A0A1J4SCC3</accession>
<feature type="domain" description="Glycosyltransferase subfamily 4-like N-terminal" evidence="2">
    <location>
        <begin position="14"/>
        <end position="184"/>
    </location>
</feature>
<proteinExistence type="predicted"/>
<dbReference type="InterPro" id="IPR028098">
    <property type="entry name" value="Glyco_trans_4-like_N"/>
</dbReference>
<evidence type="ECO:0008006" key="5">
    <source>
        <dbReference type="Google" id="ProtNLM"/>
    </source>
</evidence>
<feature type="domain" description="Glycosyl transferase family 1" evidence="1">
    <location>
        <begin position="195"/>
        <end position="359"/>
    </location>
</feature>
<protein>
    <recommendedName>
        <fullName evidence="5">Glycosyltransferase family 1 protein</fullName>
    </recommendedName>
</protein>
<evidence type="ECO:0000259" key="2">
    <source>
        <dbReference type="Pfam" id="PF13439"/>
    </source>
</evidence>
<reference evidence="3 4" key="1">
    <citation type="journal article" date="2016" name="Environ. Microbiol.">
        <title>Genomic resolution of a cold subsurface aquifer community provides metabolic insights for novel microbes adapted to high CO concentrations.</title>
        <authorList>
            <person name="Probst A.J."/>
            <person name="Castelle C.J."/>
            <person name="Singh A."/>
            <person name="Brown C.T."/>
            <person name="Anantharaman K."/>
            <person name="Sharon I."/>
            <person name="Hug L.A."/>
            <person name="Burstein D."/>
            <person name="Emerson J.B."/>
            <person name="Thomas B.C."/>
            <person name="Banfield J.F."/>
        </authorList>
    </citation>
    <scope>NUCLEOTIDE SEQUENCE [LARGE SCALE GENOMIC DNA]</scope>
    <source>
        <strain evidence="3">CG1_02_38_46</strain>
    </source>
</reference>
<evidence type="ECO:0000313" key="3">
    <source>
        <dbReference type="EMBL" id="OIN96936.1"/>
    </source>
</evidence>
<dbReference type="SUPFAM" id="SSF53756">
    <property type="entry name" value="UDP-Glycosyltransferase/glycogen phosphorylase"/>
    <property type="match status" value="1"/>
</dbReference>
<dbReference type="GO" id="GO:0016757">
    <property type="term" value="F:glycosyltransferase activity"/>
    <property type="evidence" value="ECO:0007669"/>
    <property type="project" value="InterPro"/>
</dbReference>
<dbReference type="CDD" id="cd03808">
    <property type="entry name" value="GT4_CapM-like"/>
    <property type="match status" value="1"/>
</dbReference>
<comment type="caution">
    <text evidence="3">The sequence shown here is derived from an EMBL/GenBank/DDBJ whole genome shotgun (WGS) entry which is preliminary data.</text>
</comment>
<evidence type="ECO:0000259" key="1">
    <source>
        <dbReference type="Pfam" id="PF00534"/>
    </source>
</evidence>
<dbReference type="EMBL" id="MNUO01000071">
    <property type="protein sequence ID" value="OIN96936.1"/>
    <property type="molecule type" value="Genomic_DNA"/>
</dbReference>
<dbReference type="Proteomes" id="UP000182278">
    <property type="component" value="Unassembled WGS sequence"/>
</dbReference>
<organism evidence="3 4">
    <name type="scientific">Candidatus Desantisbacteria bacterium CG1_02_38_46</name>
    <dbReference type="NCBI Taxonomy" id="1817893"/>
    <lineage>
        <taxon>Bacteria</taxon>
        <taxon>Candidatus Desantisiibacteriota</taxon>
    </lineage>
</organism>
<dbReference type="Pfam" id="PF00534">
    <property type="entry name" value="Glycos_transf_1"/>
    <property type="match status" value="1"/>
</dbReference>
<dbReference type="STRING" id="1817893.AUJ66_04910"/>
<name>A0A1J4SCC3_9BACT</name>
<sequence length="388" mass="43859">MKIKVVRIIARLNIGGPAIHTILLTQGLNPQRYSSVLVKGSEDISEGNMLGLAAEKGIHPILIPTMQREINLKKDWDAFWKIFWLIKKEKPHIVHTHTAKAGALGRFAAKLAGVPIIIHTFHGHTFYEYFSNKEAARFIRIERFLGLFTNRIITVSRRGMEDLLHYRIASPEKILHIPLGLELEKFLDCEKYRGEFRQELGFSADDFLIGIVARLVPVKGHTYFLEAARKVLEKNSRAKFLIIGDGELKKELENYTEKLGIADRVFWTGFRSDLPRIYADLDLVVLSSLNEGLPVAIIEAMSAAKPVVATDVGGVRELVVDGETGVIVLPKNSDALAKGIIDILSNSDKIKDMGRRARELAYPKYSVKRLIKDIENLYEELIKEKRIK</sequence>
<dbReference type="InterPro" id="IPR001296">
    <property type="entry name" value="Glyco_trans_1"/>
</dbReference>
<dbReference type="Pfam" id="PF13439">
    <property type="entry name" value="Glyco_transf_4"/>
    <property type="match status" value="1"/>
</dbReference>
<dbReference type="PANTHER" id="PTHR12526">
    <property type="entry name" value="GLYCOSYLTRANSFERASE"/>
    <property type="match status" value="1"/>
</dbReference>
<evidence type="ECO:0000313" key="4">
    <source>
        <dbReference type="Proteomes" id="UP000182278"/>
    </source>
</evidence>
<dbReference type="PANTHER" id="PTHR12526:SF630">
    <property type="entry name" value="GLYCOSYLTRANSFERASE"/>
    <property type="match status" value="1"/>
</dbReference>